<reference evidence="1 2" key="1">
    <citation type="submission" date="2016-10" db="EMBL/GenBank/DDBJ databases">
        <authorList>
            <person name="de Groot N.N."/>
        </authorList>
    </citation>
    <scope>NUCLEOTIDE SEQUENCE [LARGE SCALE GENOMIC DNA]</scope>
    <source>
        <strain evidence="1 2">DSM 21039</strain>
    </source>
</reference>
<sequence length="479" mass="54268">MNHFYADIHCHPSLKPYGKSFDGSPAGQNNNNRRDQNSIWFYDSANLFERALQLVAGIAKFTQADCTTLAYGNVRLVCASLYPLERGFLDNKLGTTAPADLVDNFITGVGQQRVNYIQSINNYFEDLKNEYQYYKQLDGALINTASGDFTYRLVSNYNELENYLSAPTGDNTIAVVITIEGMHALDPDIAGAPNETVFLDNVKALKQWQHAPFFVTFAHHFYNKLCGHARSLKGIVGSVTNQEQGLDTGITDLGYKVLAALLGRDNGKRIYIDIKHMSALSRKQYMELLARAYPREHIPLIASHAAANGLRSMDEPVADLKDTAFKLLQEDINLYDNEIIAIARSGGLMGFQLDERRVASKAVLQNIKHSLFLNKIRHYRSELLWNQVRHILELLDKNELFAWDCMAIGSDFDGIINPLNGFLTAEYMGELQSYLERHAFNYMKENGRNLKSYNQLPADEIVNRIFSSNVQAFMQKWFV</sequence>
<dbReference type="AlphaFoldDB" id="A0A1H7RC73"/>
<evidence type="ECO:0000313" key="1">
    <source>
        <dbReference type="EMBL" id="SEL57588.1"/>
    </source>
</evidence>
<dbReference type="GO" id="GO:0006508">
    <property type="term" value="P:proteolysis"/>
    <property type="evidence" value="ECO:0007669"/>
    <property type="project" value="InterPro"/>
</dbReference>
<proteinExistence type="predicted"/>
<dbReference type="InterPro" id="IPR032466">
    <property type="entry name" value="Metal_Hydrolase"/>
</dbReference>
<dbReference type="OrthoDB" id="611177at2"/>
<dbReference type="Proteomes" id="UP000198984">
    <property type="component" value="Unassembled WGS sequence"/>
</dbReference>
<dbReference type="GO" id="GO:0070573">
    <property type="term" value="F:metallodipeptidase activity"/>
    <property type="evidence" value="ECO:0007669"/>
    <property type="project" value="InterPro"/>
</dbReference>
<evidence type="ECO:0000313" key="2">
    <source>
        <dbReference type="Proteomes" id="UP000198984"/>
    </source>
</evidence>
<dbReference type="Pfam" id="PF01244">
    <property type="entry name" value="Peptidase_M19"/>
    <property type="match status" value="1"/>
</dbReference>
<keyword evidence="2" id="KW-1185">Reference proteome</keyword>
<dbReference type="STRING" id="573321.SAMN04488505_102587"/>
<dbReference type="Gene3D" id="3.20.20.140">
    <property type="entry name" value="Metal-dependent hydrolases"/>
    <property type="match status" value="1"/>
</dbReference>
<gene>
    <name evidence="1" type="ORF">SAMN04488505_102587</name>
</gene>
<organism evidence="1 2">
    <name type="scientific">Chitinophaga rupis</name>
    <dbReference type="NCBI Taxonomy" id="573321"/>
    <lineage>
        <taxon>Bacteria</taxon>
        <taxon>Pseudomonadati</taxon>
        <taxon>Bacteroidota</taxon>
        <taxon>Chitinophagia</taxon>
        <taxon>Chitinophagales</taxon>
        <taxon>Chitinophagaceae</taxon>
        <taxon>Chitinophaga</taxon>
    </lineage>
</organism>
<dbReference type="SUPFAM" id="SSF51556">
    <property type="entry name" value="Metallo-dependent hydrolases"/>
    <property type="match status" value="1"/>
</dbReference>
<dbReference type="InterPro" id="IPR008257">
    <property type="entry name" value="Pept_M19"/>
</dbReference>
<protein>
    <submittedName>
        <fullName evidence="1">Membrane dipeptidase (Peptidase family M19)</fullName>
    </submittedName>
</protein>
<dbReference type="EMBL" id="FOBB01000002">
    <property type="protein sequence ID" value="SEL57588.1"/>
    <property type="molecule type" value="Genomic_DNA"/>
</dbReference>
<accession>A0A1H7RC73</accession>
<name>A0A1H7RC73_9BACT</name>